<dbReference type="RefSeq" id="WP_343334570.1">
    <property type="nucleotide sequence ID" value="NZ_JAPOHD010000031.1"/>
</dbReference>
<accession>A0A9X3F8A6</accession>
<keyword evidence="2" id="KW-0732">Signal</keyword>
<comment type="caution">
    <text evidence="3">The sequence shown here is derived from an EMBL/GenBank/DDBJ whole genome shotgun (WGS) entry which is preliminary data.</text>
</comment>
<evidence type="ECO:0000256" key="1">
    <source>
        <dbReference type="SAM" id="MobiDB-lite"/>
    </source>
</evidence>
<proteinExistence type="predicted"/>
<evidence type="ECO:0008006" key="5">
    <source>
        <dbReference type="Google" id="ProtNLM"/>
    </source>
</evidence>
<dbReference type="AlphaFoldDB" id="A0A9X3F8A6"/>
<feature type="chain" id="PRO_5040862870" description="DUF4890 domain-containing protein" evidence="2">
    <location>
        <begin position="21"/>
        <end position="129"/>
    </location>
</feature>
<name>A0A9X3F8A6_9BACT</name>
<protein>
    <recommendedName>
        <fullName evidence="5">DUF4890 domain-containing protein</fullName>
    </recommendedName>
</protein>
<sequence>MKKLGLLMMIVIFGATLSLAQNRDGQRNFDPEEMAKRQTKELTELLSLDKAQAQKVHELNLESGKKMSKMREEMQGGGDREAMREKMTEMRKKQNAEMKKILSEDQYTKYEKYLEERRARRGGSGGGQR</sequence>
<evidence type="ECO:0000256" key="2">
    <source>
        <dbReference type="SAM" id="SignalP"/>
    </source>
</evidence>
<reference evidence="3" key="1">
    <citation type="submission" date="2022-11" db="EMBL/GenBank/DDBJ databases">
        <title>Marilongibacter aestuarii gen. nov., sp. nov., isolated from tidal flat sediment.</title>
        <authorList>
            <person name="Jiayan W."/>
        </authorList>
    </citation>
    <scope>NUCLEOTIDE SEQUENCE</scope>
    <source>
        <strain evidence="3">Z1-6</strain>
    </source>
</reference>
<organism evidence="3 4">
    <name type="scientific">Draconibacterium aestuarii</name>
    <dbReference type="NCBI Taxonomy" id="2998507"/>
    <lineage>
        <taxon>Bacteria</taxon>
        <taxon>Pseudomonadati</taxon>
        <taxon>Bacteroidota</taxon>
        <taxon>Bacteroidia</taxon>
        <taxon>Marinilabiliales</taxon>
        <taxon>Prolixibacteraceae</taxon>
        <taxon>Draconibacterium</taxon>
    </lineage>
</organism>
<dbReference type="EMBL" id="JAPOHD010000031">
    <property type="protein sequence ID" value="MCY1722245.1"/>
    <property type="molecule type" value="Genomic_DNA"/>
</dbReference>
<gene>
    <name evidence="3" type="ORF">OU798_17965</name>
</gene>
<evidence type="ECO:0000313" key="4">
    <source>
        <dbReference type="Proteomes" id="UP001145087"/>
    </source>
</evidence>
<feature type="signal peptide" evidence="2">
    <location>
        <begin position="1"/>
        <end position="20"/>
    </location>
</feature>
<dbReference type="Proteomes" id="UP001145087">
    <property type="component" value="Unassembled WGS sequence"/>
</dbReference>
<evidence type="ECO:0000313" key="3">
    <source>
        <dbReference type="EMBL" id="MCY1722245.1"/>
    </source>
</evidence>
<feature type="region of interest" description="Disordered" evidence="1">
    <location>
        <begin position="60"/>
        <end position="101"/>
    </location>
</feature>
<keyword evidence="4" id="KW-1185">Reference proteome</keyword>